<keyword evidence="5" id="KW-1185">Reference proteome</keyword>
<comment type="function">
    <text evidence="1">Involved in cytoskeletal rearrangements required for phagocytosis of apoptotic cells and cell motility. Acts in association with DOCK1 and CRK. Was initially proposed to be required in complex with DOCK1 to activate Rac Rho small GTPases. May enhance the guanine nucleotide exchange factor (GEF) activity of DOCK1.</text>
</comment>
<feature type="region of interest" description="Disordered" evidence="2">
    <location>
        <begin position="1"/>
        <end position="20"/>
    </location>
</feature>
<organism evidence="4 5">
    <name type="scientific">Steinernema hermaphroditum</name>
    <dbReference type="NCBI Taxonomy" id="289476"/>
    <lineage>
        <taxon>Eukaryota</taxon>
        <taxon>Metazoa</taxon>
        <taxon>Ecdysozoa</taxon>
        <taxon>Nematoda</taxon>
        <taxon>Chromadorea</taxon>
        <taxon>Rhabditida</taxon>
        <taxon>Tylenchina</taxon>
        <taxon>Panagrolaimomorpha</taxon>
        <taxon>Strongyloidoidea</taxon>
        <taxon>Steinernematidae</taxon>
        <taxon>Steinernema</taxon>
    </lineage>
</organism>
<dbReference type="EMBL" id="JAUCMV010000001">
    <property type="protein sequence ID" value="KAK0424722.1"/>
    <property type="molecule type" value="Genomic_DNA"/>
</dbReference>
<dbReference type="AlphaFoldDB" id="A0AA39IK76"/>
<dbReference type="Gene3D" id="2.30.29.30">
    <property type="entry name" value="Pleckstrin-homology domain (PH domain)/Phosphotyrosine-binding domain (PTB)"/>
    <property type="match status" value="1"/>
</dbReference>
<dbReference type="PANTHER" id="PTHR12771:SF56">
    <property type="entry name" value="CED-12"/>
    <property type="match status" value="1"/>
</dbReference>
<dbReference type="InterPro" id="IPR001849">
    <property type="entry name" value="PH_domain"/>
</dbReference>
<proteinExistence type="predicted"/>
<dbReference type="InterPro" id="IPR024574">
    <property type="entry name" value="ELMO_ARM"/>
</dbReference>
<dbReference type="Pfam" id="PF04727">
    <property type="entry name" value="ELMO_CED12"/>
    <property type="match status" value="1"/>
</dbReference>
<dbReference type="InterPro" id="IPR006816">
    <property type="entry name" value="ELMO_dom"/>
</dbReference>
<evidence type="ECO:0000256" key="2">
    <source>
        <dbReference type="SAM" id="MobiDB-lite"/>
    </source>
</evidence>
<dbReference type="Pfam" id="PF11841">
    <property type="entry name" value="ELMO_ARM"/>
    <property type="match status" value="1"/>
</dbReference>
<reference evidence="4" key="1">
    <citation type="submission" date="2023-06" db="EMBL/GenBank/DDBJ databases">
        <title>Genomic analysis of the entomopathogenic nematode Steinernema hermaphroditum.</title>
        <authorList>
            <person name="Schwarz E.M."/>
            <person name="Heppert J.K."/>
            <person name="Baniya A."/>
            <person name="Schwartz H.T."/>
            <person name="Tan C.-H."/>
            <person name="Antoshechkin I."/>
            <person name="Sternberg P.W."/>
            <person name="Goodrich-Blair H."/>
            <person name="Dillman A.R."/>
        </authorList>
    </citation>
    <scope>NUCLEOTIDE SEQUENCE</scope>
    <source>
        <strain evidence="4">PS9179</strain>
        <tissue evidence="4">Whole animal</tissue>
    </source>
</reference>
<dbReference type="InterPro" id="IPR011993">
    <property type="entry name" value="PH-like_dom_sf"/>
</dbReference>
<dbReference type="Proteomes" id="UP001175271">
    <property type="component" value="Unassembled WGS sequence"/>
</dbReference>
<dbReference type="SUPFAM" id="SSF48371">
    <property type="entry name" value="ARM repeat"/>
    <property type="match status" value="1"/>
</dbReference>
<evidence type="ECO:0000313" key="5">
    <source>
        <dbReference type="Proteomes" id="UP001175271"/>
    </source>
</evidence>
<evidence type="ECO:0000313" key="4">
    <source>
        <dbReference type="EMBL" id="KAK0424722.1"/>
    </source>
</evidence>
<gene>
    <name evidence="4" type="ORF">QR680_008812</name>
</gene>
<sequence>MSSNFHTPSKPLNPVSIRPPENTVKGAVKLDPLMGQFLDVSWRYPSEDKCFQSTYSTFDKENDVLDEFISRLCESLRLPDFAPKRYGLLFESSKVFLSEENRSQVQQGFLLVLTASPENYVRVLLPKLTGAKSNSYQQEVSNTLQTLHKFSTDIVFAKVFHAEGGIANGLIPVIEKGTYAENAESLALVLQTFLQLMDHPDLVAWTSLSPDFVKKISTFITGKSKVENNTILQASLSIIDQILATKDAILTEVVKSEIPFESLIRHLEKSDERVLLNVLTLMVTLYNVADQASQVAISQHLNDSPYRLAIERTVLRESRSLDHYIQQQLAIIQRLQLNELGKIAQRKPLEQEITHLKNMKELNGESIMTKSTSGSMSGSTTTEFPYVVDWDLFADLISKTPPGLLAIDAILHCVEHHAEMLSQISIENKMRQNVNMWPFPIVAAHLVSVLIDLLDIVPSESEREHKLVVVLFNADKPFYELFAVSVYLFHRTWREMNAGVEDIQQVVAVVAEQLERSFRKNPKTFKQLDELLIQLNYPKMQEMWKRERSEREEIELQSDAIQELRVLLRPAMEELVKMNKKNCLKNGQTFIKVVRGKAIQKNLQYWNWKLDPNERIINYSDPKDDSAGHTIKVEDIQRIIHGAEYQEMLHQMAGKSSKKTTAPARFGFCLEVADNMEPFNLATEDEQVYCDWIDGLSALISSASSAMVFTESGEKEVERLLNFEIRTRLLEIETPPTSTLVVPELPTDFDWIPAVKMIDPDDDEDEVESLNGA</sequence>
<dbReference type="InterPro" id="IPR050868">
    <property type="entry name" value="ELMO_domain-containing"/>
</dbReference>
<evidence type="ECO:0000259" key="3">
    <source>
        <dbReference type="PROSITE" id="PS51335"/>
    </source>
</evidence>
<dbReference type="Pfam" id="PF16457">
    <property type="entry name" value="PH_12"/>
    <property type="match status" value="1"/>
</dbReference>
<dbReference type="SUPFAM" id="SSF50729">
    <property type="entry name" value="PH domain-like"/>
    <property type="match status" value="1"/>
</dbReference>
<comment type="caution">
    <text evidence="4">The sequence shown here is derived from an EMBL/GenBank/DDBJ whole genome shotgun (WGS) entry which is preliminary data.</text>
</comment>
<protein>
    <recommendedName>
        <fullName evidence="3">ELMO domain-containing protein</fullName>
    </recommendedName>
</protein>
<accession>A0AA39IK76</accession>
<feature type="domain" description="ELMO" evidence="3">
    <location>
        <begin position="354"/>
        <end position="518"/>
    </location>
</feature>
<dbReference type="PANTHER" id="PTHR12771">
    <property type="entry name" value="ENGULFMENT AND CELL MOTILITY"/>
    <property type="match status" value="1"/>
</dbReference>
<evidence type="ECO:0000256" key="1">
    <source>
        <dbReference type="ARBA" id="ARBA00024863"/>
    </source>
</evidence>
<dbReference type="PROSITE" id="PS51335">
    <property type="entry name" value="ELMO"/>
    <property type="match status" value="1"/>
</dbReference>
<dbReference type="InterPro" id="IPR016024">
    <property type="entry name" value="ARM-type_fold"/>
</dbReference>
<name>A0AA39IK76_9BILA</name>